<name>A0A9N9NXQ3_9GLOM</name>
<feature type="non-terminal residue" evidence="1">
    <location>
        <position position="1"/>
    </location>
</feature>
<proteinExistence type="predicted"/>
<dbReference type="AlphaFoldDB" id="A0A9N9NXQ3"/>
<dbReference type="EMBL" id="CAJVPQ010027083">
    <property type="protein sequence ID" value="CAG8770345.1"/>
    <property type="molecule type" value="Genomic_DNA"/>
</dbReference>
<protein>
    <submittedName>
        <fullName evidence="1">10078_t:CDS:1</fullName>
    </submittedName>
</protein>
<dbReference type="Proteomes" id="UP000789570">
    <property type="component" value="Unassembled WGS sequence"/>
</dbReference>
<accession>A0A9N9NXQ3</accession>
<reference evidence="1" key="1">
    <citation type="submission" date="2021-06" db="EMBL/GenBank/DDBJ databases">
        <authorList>
            <person name="Kallberg Y."/>
            <person name="Tangrot J."/>
            <person name="Rosling A."/>
        </authorList>
    </citation>
    <scope>NUCLEOTIDE SEQUENCE</scope>
    <source>
        <strain evidence="1">UK204</strain>
    </source>
</reference>
<comment type="caution">
    <text evidence="1">The sequence shown here is derived from an EMBL/GenBank/DDBJ whole genome shotgun (WGS) entry which is preliminary data.</text>
</comment>
<gene>
    <name evidence="1" type="ORF">FCALED_LOCUS17498</name>
</gene>
<evidence type="ECO:0000313" key="1">
    <source>
        <dbReference type="EMBL" id="CAG8770345.1"/>
    </source>
</evidence>
<organism evidence="1 2">
    <name type="scientific">Funneliformis caledonium</name>
    <dbReference type="NCBI Taxonomy" id="1117310"/>
    <lineage>
        <taxon>Eukaryota</taxon>
        <taxon>Fungi</taxon>
        <taxon>Fungi incertae sedis</taxon>
        <taxon>Mucoromycota</taxon>
        <taxon>Glomeromycotina</taxon>
        <taxon>Glomeromycetes</taxon>
        <taxon>Glomerales</taxon>
        <taxon>Glomeraceae</taxon>
        <taxon>Funneliformis</taxon>
    </lineage>
</organism>
<keyword evidence="2" id="KW-1185">Reference proteome</keyword>
<evidence type="ECO:0000313" key="2">
    <source>
        <dbReference type="Proteomes" id="UP000789570"/>
    </source>
</evidence>
<sequence>LIIPANILASIGQIPSTPSRSKTPTSSTTPQLNILKKFITLSTTQL</sequence>